<dbReference type="RefSeq" id="XP_027191126.1">
    <property type="nucleotide sequence ID" value="XM_027335325.1"/>
</dbReference>
<dbReference type="InterPro" id="IPR000719">
    <property type="entry name" value="Prot_kinase_dom"/>
</dbReference>
<proteinExistence type="inferred from homology"/>
<dbReference type="AlphaFoldDB" id="A0A3Q7Y187"/>
<evidence type="ECO:0000256" key="3">
    <source>
        <dbReference type="ARBA" id="ARBA00022777"/>
    </source>
</evidence>
<feature type="compositionally biased region" description="Polar residues" evidence="7">
    <location>
        <begin position="57"/>
        <end position="71"/>
    </location>
</feature>
<evidence type="ECO:0000256" key="2">
    <source>
        <dbReference type="ARBA" id="ARBA00022741"/>
    </source>
</evidence>
<dbReference type="InterPro" id="IPR011009">
    <property type="entry name" value="Kinase-like_dom_sf"/>
</dbReference>
<sequence length="385" mass="43277">MVDYRSFSFTRMIGCWSCFGLIKKPRRQRTKRGINNFLSQGLLTDGETEGDEVSYSGDYTSNTTSGDDSEVQNLPNRSEDILNFRAENGMICRPFPVKETVKLVRSEDDNGNKMLNEYIREYKIGSGSYGKVALYESSVDGHHYAIKVLIMKMLEHPNIVNLIEVIDDPESDDFYMVLEYVEGKWVCEGSGRQCALGEETARKYMRDIVSGLTYLHAHNIVHGDIKPDNLLITRNGTVKIGDFSVSQAFEDGSDELRRSPGTPVFTAPECCLGLTYHGKASDTWAVGVTLYCMILGEYPFLGDTLQDTYDRIVNNTLELPDDINPQLKNLIEGLLCKDPSLRMTLADVAEHAWVIGNDGPIGEYSCWCKRKSLVSEDFEESDVLV</sequence>
<evidence type="ECO:0000256" key="5">
    <source>
        <dbReference type="PROSITE-ProRule" id="PRU10141"/>
    </source>
</evidence>
<dbReference type="GO" id="GO:0005737">
    <property type="term" value="C:cytoplasm"/>
    <property type="evidence" value="ECO:0007669"/>
    <property type="project" value="TreeGrafter"/>
</dbReference>
<comment type="similarity">
    <text evidence="6">Belongs to the protein kinase superfamily.</text>
</comment>
<protein>
    <submittedName>
        <fullName evidence="10">Serine/threonine-protein kinase GRIK1-like isoform X2</fullName>
    </submittedName>
</protein>
<gene>
    <name evidence="10" type="primary">LOC101489779</name>
</gene>
<dbReference type="Pfam" id="PF00069">
    <property type="entry name" value="Pkinase"/>
    <property type="match status" value="1"/>
</dbReference>
<evidence type="ECO:0000256" key="1">
    <source>
        <dbReference type="ARBA" id="ARBA00022679"/>
    </source>
</evidence>
<dbReference type="GO" id="GO:0005524">
    <property type="term" value="F:ATP binding"/>
    <property type="evidence" value="ECO:0007669"/>
    <property type="project" value="UniProtKB-UniRule"/>
</dbReference>
<evidence type="ECO:0000313" key="9">
    <source>
        <dbReference type="Proteomes" id="UP000087171"/>
    </source>
</evidence>
<reference evidence="9" key="1">
    <citation type="journal article" date="2013" name="Nat. Biotechnol.">
        <title>Draft genome sequence of chickpea (Cicer arietinum) provides a resource for trait improvement.</title>
        <authorList>
            <person name="Varshney R.K."/>
            <person name="Song C."/>
            <person name="Saxena R.K."/>
            <person name="Azam S."/>
            <person name="Yu S."/>
            <person name="Sharpe A.G."/>
            <person name="Cannon S."/>
            <person name="Baek J."/>
            <person name="Rosen B.D."/>
            <person name="Tar'an B."/>
            <person name="Millan T."/>
            <person name="Zhang X."/>
            <person name="Ramsay L.D."/>
            <person name="Iwata A."/>
            <person name="Wang Y."/>
            <person name="Nelson W."/>
            <person name="Farmer A.D."/>
            <person name="Gaur P.M."/>
            <person name="Soderlund C."/>
            <person name="Penmetsa R.V."/>
            <person name="Xu C."/>
            <person name="Bharti A.K."/>
            <person name="He W."/>
            <person name="Winter P."/>
            <person name="Zhao S."/>
            <person name="Hane J.K."/>
            <person name="Carrasquilla-Garcia N."/>
            <person name="Condie J.A."/>
            <person name="Upadhyaya H.D."/>
            <person name="Luo M.C."/>
            <person name="Thudi M."/>
            <person name="Gowda C.L."/>
            <person name="Singh N.P."/>
            <person name="Lichtenzveig J."/>
            <person name="Gali K.K."/>
            <person name="Rubio J."/>
            <person name="Nadarajan N."/>
            <person name="Dolezel J."/>
            <person name="Bansal K.C."/>
            <person name="Xu X."/>
            <person name="Edwards D."/>
            <person name="Zhang G."/>
            <person name="Kahl G."/>
            <person name="Gil J."/>
            <person name="Singh K.B."/>
            <person name="Datta S.K."/>
            <person name="Jackson S.A."/>
            <person name="Wang J."/>
            <person name="Cook D.R."/>
        </authorList>
    </citation>
    <scope>NUCLEOTIDE SEQUENCE [LARGE SCALE GENOMIC DNA]</scope>
    <source>
        <strain evidence="9">cv. CDC Frontier</strain>
    </source>
</reference>
<dbReference type="PROSITE" id="PS00108">
    <property type="entry name" value="PROTEIN_KINASE_ST"/>
    <property type="match status" value="1"/>
</dbReference>
<keyword evidence="3" id="KW-0418">Kinase</keyword>
<dbReference type="PANTHER" id="PTHR24346">
    <property type="entry name" value="MAP/MICROTUBULE AFFINITY-REGULATING KINASE"/>
    <property type="match status" value="1"/>
</dbReference>
<keyword evidence="9" id="KW-1185">Reference proteome</keyword>
<dbReference type="GO" id="GO:0004674">
    <property type="term" value="F:protein serine/threonine kinase activity"/>
    <property type="evidence" value="ECO:0007669"/>
    <property type="project" value="UniProtKB-KW"/>
</dbReference>
<reference evidence="10" key="2">
    <citation type="submission" date="2025-08" db="UniProtKB">
        <authorList>
            <consortium name="RefSeq"/>
        </authorList>
    </citation>
    <scope>IDENTIFICATION</scope>
    <source>
        <tissue evidence="10">Etiolated seedlings</tissue>
    </source>
</reference>
<dbReference type="Proteomes" id="UP000087171">
    <property type="component" value="Chromosome Ca1"/>
</dbReference>
<dbReference type="GO" id="GO:0035556">
    <property type="term" value="P:intracellular signal transduction"/>
    <property type="evidence" value="ECO:0007669"/>
    <property type="project" value="TreeGrafter"/>
</dbReference>
<dbReference type="PROSITE" id="PS50011">
    <property type="entry name" value="PROTEIN_KINASE_DOM"/>
    <property type="match status" value="1"/>
</dbReference>
<dbReference type="PANTHER" id="PTHR24346:SF39">
    <property type="entry name" value="SERINE_THREONINE-PROTEIN KINASE GRIK1-RELATED"/>
    <property type="match status" value="1"/>
</dbReference>
<evidence type="ECO:0000256" key="6">
    <source>
        <dbReference type="RuleBase" id="RU000304"/>
    </source>
</evidence>
<name>A0A3Q7Y187_CICAR</name>
<evidence type="ECO:0000259" key="8">
    <source>
        <dbReference type="PROSITE" id="PS50011"/>
    </source>
</evidence>
<keyword evidence="1" id="KW-0808">Transferase</keyword>
<dbReference type="SUPFAM" id="SSF56112">
    <property type="entry name" value="Protein kinase-like (PK-like)"/>
    <property type="match status" value="1"/>
</dbReference>
<evidence type="ECO:0000256" key="4">
    <source>
        <dbReference type="ARBA" id="ARBA00022840"/>
    </source>
</evidence>
<evidence type="ECO:0000256" key="7">
    <source>
        <dbReference type="SAM" id="MobiDB-lite"/>
    </source>
</evidence>
<feature type="domain" description="Protein kinase" evidence="8">
    <location>
        <begin position="118"/>
        <end position="354"/>
    </location>
</feature>
<organism evidence="9 10">
    <name type="scientific">Cicer arietinum</name>
    <name type="common">Chickpea</name>
    <name type="synonym">Garbanzo</name>
    <dbReference type="NCBI Taxonomy" id="3827"/>
    <lineage>
        <taxon>Eukaryota</taxon>
        <taxon>Viridiplantae</taxon>
        <taxon>Streptophyta</taxon>
        <taxon>Embryophyta</taxon>
        <taxon>Tracheophyta</taxon>
        <taxon>Spermatophyta</taxon>
        <taxon>Magnoliopsida</taxon>
        <taxon>eudicotyledons</taxon>
        <taxon>Gunneridae</taxon>
        <taxon>Pentapetalae</taxon>
        <taxon>rosids</taxon>
        <taxon>fabids</taxon>
        <taxon>Fabales</taxon>
        <taxon>Fabaceae</taxon>
        <taxon>Papilionoideae</taxon>
        <taxon>50 kb inversion clade</taxon>
        <taxon>NPAAA clade</taxon>
        <taxon>Hologalegina</taxon>
        <taxon>IRL clade</taxon>
        <taxon>Cicereae</taxon>
        <taxon>Cicer</taxon>
    </lineage>
</organism>
<dbReference type="PROSITE" id="PS00107">
    <property type="entry name" value="PROTEIN_KINASE_ATP"/>
    <property type="match status" value="1"/>
</dbReference>
<dbReference type="InterPro" id="IPR017441">
    <property type="entry name" value="Protein_kinase_ATP_BS"/>
</dbReference>
<keyword evidence="2 5" id="KW-0547">Nucleotide-binding</keyword>
<accession>A0A3Q7Y187</accession>
<dbReference type="Gene3D" id="1.10.510.10">
    <property type="entry name" value="Transferase(Phosphotransferase) domain 1"/>
    <property type="match status" value="1"/>
</dbReference>
<keyword evidence="4 5" id="KW-0067">ATP-binding</keyword>
<evidence type="ECO:0000313" key="10">
    <source>
        <dbReference type="RefSeq" id="XP_027191126.1"/>
    </source>
</evidence>
<dbReference type="InterPro" id="IPR008271">
    <property type="entry name" value="Ser/Thr_kinase_AS"/>
</dbReference>
<dbReference type="SMART" id="SM00220">
    <property type="entry name" value="S_TKc"/>
    <property type="match status" value="1"/>
</dbReference>
<feature type="region of interest" description="Disordered" evidence="7">
    <location>
        <begin position="47"/>
        <end position="71"/>
    </location>
</feature>
<keyword evidence="6" id="KW-0723">Serine/threonine-protein kinase</keyword>
<dbReference type="GeneID" id="101489779"/>
<feature type="binding site" evidence="5">
    <location>
        <position position="152"/>
    </location>
    <ligand>
        <name>ATP</name>
        <dbReference type="ChEBI" id="CHEBI:30616"/>
    </ligand>
</feature>
<dbReference type="CDD" id="cd14008">
    <property type="entry name" value="STKc_LKB1_CaMKK"/>
    <property type="match status" value="1"/>
</dbReference>
<dbReference type="FunFam" id="1.10.510.10:FF:000582">
    <property type="entry name" value="Serine/threonine-protein kinase GRIK1 isoform A"/>
    <property type="match status" value="1"/>
</dbReference>